<dbReference type="CDD" id="cd05254">
    <property type="entry name" value="dTDP_HR_like_SDR_e"/>
    <property type="match status" value="1"/>
</dbReference>
<accession>A0A381R3L1</accession>
<name>A0A381R3L1_9ZZZZ</name>
<feature type="non-terminal residue" evidence="2">
    <location>
        <position position="1"/>
    </location>
</feature>
<evidence type="ECO:0000259" key="1">
    <source>
        <dbReference type="Pfam" id="PF04321"/>
    </source>
</evidence>
<dbReference type="PANTHER" id="PTHR10491">
    <property type="entry name" value="DTDP-4-DEHYDRORHAMNOSE REDUCTASE"/>
    <property type="match status" value="1"/>
</dbReference>
<dbReference type="EMBL" id="UINC01001634">
    <property type="protein sequence ID" value="SUZ85418.1"/>
    <property type="molecule type" value="Genomic_DNA"/>
</dbReference>
<dbReference type="Gene3D" id="3.40.50.720">
    <property type="entry name" value="NAD(P)-binding Rossmann-like Domain"/>
    <property type="match status" value="1"/>
</dbReference>
<dbReference type="Pfam" id="PF04321">
    <property type="entry name" value="RmlD_sub_bind"/>
    <property type="match status" value="1"/>
</dbReference>
<dbReference type="InterPro" id="IPR029903">
    <property type="entry name" value="RmlD-like-bd"/>
</dbReference>
<feature type="domain" description="RmlD-like substrate binding" evidence="1">
    <location>
        <begin position="2"/>
        <end position="252"/>
    </location>
</feature>
<dbReference type="InterPro" id="IPR036291">
    <property type="entry name" value="NAD(P)-bd_dom_sf"/>
</dbReference>
<feature type="non-terminal residue" evidence="2">
    <location>
        <position position="252"/>
    </location>
</feature>
<organism evidence="2">
    <name type="scientific">marine metagenome</name>
    <dbReference type="NCBI Taxonomy" id="408172"/>
    <lineage>
        <taxon>unclassified sequences</taxon>
        <taxon>metagenomes</taxon>
        <taxon>ecological metagenomes</taxon>
    </lineage>
</organism>
<dbReference type="Gene3D" id="3.90.25.10">
    <property type="entry name" value="UDP-galactose 4-epimerase, domain 1"/>
    <property type="match status" value="1"/>
</dbReference>
<evidence type="ECO:0000313" key="2">
    <source>
        <dbReference type="EMBL" id="SUZ85418.1"/>
    </source>
</evidence>
<sequence>VRCLITGAGGLLGSALSTVMDRRGMEYKALAKSDLDVTDRYATERCISAENPHIVFHCAAFTNVDMAESERSTSIAVNAGGATNVAEACKTAESRMVFFSTDYVFDGTKRTPYSTNDKPDPLSVYGESKLAGENAVVVSGVDALLIRTSWLYGAVGENVVRMVIQRAREGRPLQLVDDQTGSPTWAEHVAELTLDLVNHRASGTYHVTNSGEATWYDLGREALSISGLHSEIEPISTEDWGAPAPRPRYSVL</sequence>
<dbReference type="NCBIfam" id="TIGR01214">
    <property type="entry name" value="rmlD"/>
    <property type="match status" value="1"/>
</dbReference>
<protein>
    <recommendedName>
        <fullName evidence="1">RmlD-like substrate binding domain-containing protein</fullName>
    </recommendedName>
</protein>
<dbReference type="AlphaFoldDB" id="A0A381R3L1"/>
<dbReference type="PANTHER" id="PTHR10491:SF4">
    <property type="entry name" value="METHIONINE ADENOSYLTRANSFERASE 2 SUBUNIT BETA"/>
    <property type="match status" value="1"/>
</dbReference>
<proteinExistence type="predicted"/>
<dbReference type="SUPFAM" id="SSF51735">
    <property type="entry name" value="NAD(P)-binding Rossmann-fold domains"/>
    <property type="match status" value="1"/>
</dbReference>
<gene>
    <name evidence="2" type="ORF">METZ01_LOCUS38272</name>
</gene>
<reference evidence="2" key="1">
    <citation type="submission" date="2018-05" db="EMBL/GenBank/DDBJ databases">
        <authorList>
            <person name="Lanie J.A."/>
            <person name="Ng W.-L."/>
            <person name="Kazmierczak K.M."/>
            <person name="Andrzejewski T.M."/>
            <person name="Davidsen T.M."/>
            <person name="Wayne K.J."/>
            <person name="Tettelin H."/>
            <person name="Glass J.I."/>
            <person name="Rusch D."/>
            <person name="Podicherti R."/>
            <person name="Tsui H.-C.T."/>
            <person name="Winkler M.E."/>
        </authorList>
    </citation>
    <scope>NUCLEOTIDE SEQUENCE</scope>
</reference>
<dbReference type="InterPro" id="IPR005913">
    <property type="entry name" value="dTDP_dehydrorham_reduct"/>
</dbReference>